<dbReference type="EMBL" id="CABPSL010000020">
    <property type="protein sequence ID" value="VVE40443.1"/>
    <property type="molecule type" value="Genomic_DNA"/>
</dbReference>
<evidence type="ECO:0000256" key="2">
    <source>
        <dbReference type="SAM" id="MobiDB-lite"/>
    </source>
</evidence>
<dbReference type="SUPFAM" id="SSF56935">
    <property type="entry name" value="Porins"/>
    <property type="match status" value="1"/>
</dbReference>
<gene>
    <name evidence="3" type="ORF">PCE31106_04106</name>
</gene>
<evidence type="ECO:0000256" key="1">
    <source>
        <dbReference type="SAM" id="Coils"/>
    </source>
</evidence>
<keyword evidence="1" id="KW-0175">Coiled coil</keyword>
<evidence type="ECO:0000313" key="4">
    <source>
        <dbReference type="Proteomes" id="UP000384354"/>
    </source>
</evidence>
<evidence type="ECO:0008006" key="5">
    <source>
        <dbReference type="Google" id="ProtNLM"/>
    </source>
</evidence>
<evidence type="ECO:0000313" key="3">
    <source>
        <dbReference type="EMBL" id="VVE40443.1"/>
    </source>
</evidence>
<feature type="coiled-coil region" evidence="1">
    <location>
        <begin position="103"/>
        <end position="130"/>
    </location>
</feature>
<proteinExistence type="predicted"/>
<reference evidence="3 4" key="1">
    <citation type="submission" date="2019-08" db="EMBL/GenBank/DDBJ databases">
        <authorList>
            <person name="Peeters C."/>
        </authorList>
    </citation>
    <scope>NUCLEOTIDE SEQUENCE [LARGE SCALE GENOMIC DNA]</scope>
    <source>
        <strain evidence="3 4">LMG 31106</strain>
    </source>
</reference>
<protein>
    <recommendedName>
        <fullName evidence="5">Transporter</fullName>
    </recommendedName>
</protein>
<name>A0A5E4XW02_9BURK</name>
<accession>A0A5E4XW02</accession>
<feature type="region of interest" description="Disordered" evidence="2">
    <location>
        <begin position="147"/>
        <end position="196"/>
    </location>
</feature>
<dbReference type="Proteomes" id="UP000384354">
    <property type="component" value="Unassembled WGS sequence"/>
</dbReference>
<organism evidence="3 4">
    <name type="scientific">Pandoraea cepalis</name>
    <dbReference type="NCBI Taxonomy" id="2508294"/>
    <lineage>
        <taxon>Bacteria</taxon>
        <taxon>Pseudomonadati</taxon>
        <taxon>Pseudomonadota</taxon>
        <taxon>Betaproteobacteria</taxon>
        <taxon>Burkholderiales</taxon>
        <taxon>Burkholderiaceae</taxon>
        <taxon>Pandoraea</taxon>
    </lineage>
</organism>
<feature type="compositionally biased region" description="Polar residues" evidence="2">
    <location>
        <begin position="178"/>
        <end position="193"/>
    </location>
</feature>
<feature type="compositionally biased region" description="Low complexity" evidence="2">
    <location>
        <begin position="148"/>
        <end position="158"/>
    </location>
</feature>
<dbReference type="AlphaFoldDB" id="A0A5E4XW02"/>
<sequence length="509" mass="54347">MGRRRRSLAVNKKVMSAEPGHCTSTEIGTGFARITPQSSSKDNRCWQYVFVGLRADACPHLYPGGIMNTHRFFPVAAIPLGVLLFTLSAQAQEHTNPSPDDRLQMLMDMVDRQQREISSLKQRLTDIEMAQRGRGLTAWDTAQIAQVSPGDGSAAGSAGTPGGGAAGAAGPSSATPIGETQQMQKSTSESQRTPAEEAVVQAQHAPLFDHKLTIDTGISYSYYDRRQLVLSGFLALDAIFLGQLNLGETKANVWTFDVNTRYGINDRLSVAFDVPYLYRNSDFISGGVGGAASSVSDISKNSANIGDVNASLYYQLVKENANWPDIVASFRVTAPTGTSPFGIKLGTPDPTNNNLTTPSRLPTGNGIWAFTAGLSFLRTYDPIVLFANVAYTYNVARTFDDVSAVEGTTQPAKVKLGDIIQVGAGMALALNDKTALSISYSTAISRATKTASPGGAYTTVAGSSTNAASLNFGINYAINKHWTVNGYVNAGMSPDAPNYVIGLRFPYTF</sequence>